<keyword evidence="5" id="KW-1185">Reference proteome</keyword>
<evidence type="ECO:0000313" key="4">
    <source>
        <dbReference type="EMBL" id="SFK52521.1"/>
    </source>
</evidence>
<sequence>MRISKLAMVGVAALSVNQLAYADAVEIDAMSLLNQYNLITSGNVISTSEIDGNALIGGNVTGGMYNMHATSNAVVPSLTVGGDLNGGVQTKGKGVNIGGNVSGSLNINDGGDVYVQSVSGTVQNSANGHGSTSVVGNISGTVSTNGGNTTYGGVNTGTAAANGGGNVYNQPVSVPFDPAAAAANAVNTLGQFSNQLAGTDFNSDYTISPSGKVTFTATPNTDGLAVFNINDGESFFDSVKEFSFNLGSATSILFNVFDDALSEYDISVNFLANSAVDLADMMLWNFVDADSLHITSQFGGSILALGTDVVTHGNIEGTLAARSLNQNAEIHSQPSGFIPPSAVPVPAAAFLFAPALLGFLGLRRKANALKAAA</sequence>
<feature type="chain" id="PRO_5011527079" evidence="2">
    <location>
        <begin position="23"/>
        <end position="373"/>
    </location>
</feature>
<dbReference type="EMBL" id="FOSH01000013">
    <property type="protein sequence ID" value="SFK52521.1"/>
    <property type="molecule type" value="Genomic_DNA"/>
</dbReference>
<evidence type="ECO:0000313" key="5">
    <source>
        <dbReference type="Proteomes" id="UP000198924"/>
    </source>
</evidence>
<accession>A0A1I4A979</accession>
<keyword evidence="2" id="KW-0732">Signal</keyword>
<evidence type="ECO:0000256" key="2">
    <source>
        <dbReference type="SAM" id="SignalP"/>
    </source>
</evidence>
<dbReference type="STRING" id="45496.SAMN04488079_11374"/>
<dbReference type="OrthoDB" id="8775303at2"/>
<reference evidence="5" key="1">
    <citation type="submission" date="2016-10" db="EMBL/GenBank/DDBJ databases">
        <authorList>
            <person name="Varghese N."/>
            <person name="Submissions S."/>
        </authorList>
    </citation>
    <scope>NUCLEOTIDE SEQUENCE [LARGE SCALE GENOMIC DNA]</scope>
    <source>
        <strain evidence="5">DSM 11578</strain>
    </source>
</reference>
<feature type="transmembrane region" description="Helical" evidence="1">
    <location>
        <begin position="343"/>
        <end position="362"/>
    </location>
</feature>
<keyword evidence="1" id="KW-1133">Transmembrane helix</keyword>
<feature type="domain" description="Choice-of-anchor A" evidence="3">
    <location>
        <begin position="101"/>
        <end position="331"/>
    </location>
</feature>
<evidence type="ECO:0000259" key="3">
    <source>
        <dbReference type="Pfam" id="PF20597"/>
    </source>
</evidence>
<keyword evidence="1" id="KW-0472">Membrane</keyword>
<protein>
    <submittedName>
        <fullName evidence="4">Choice-of-anchor A domain-containing protein</fullName>
    </submittedName>
</protein>
<dbReference type="Proteomes" id="UP000198924">
    <property type="component" value="Unassembled WGS sequence"/>
</dbReference>
<feature type="signal peptide" evidence="2">
    <location>
        <begin position="1"/>
        <end position="22"/>
    </location>
</feature>
<evidence type="ECO:0000256" key="1">
    <source>
        <dbReference type="SAM" id="Phobius"/>
    </source>
</evidence>
<keyword evidence="1" id="KW-0812">Transmembrane</keyword>
<name>A0A1I4A979_9GAMM</name>
<proteinExistence type="predicted"/>
<dbReference type="InterPro" id="IPR026588">
    <property type="entry name" value="Choice_anch_A"/>
</dbReference>
<gene>
    <name evidence="4" type="ORF">SAMN04488079_11374</name>
</gene>
<dbReference type="AlphaFoldDB" id="A0A1I4A979"/>
<organism evidence="4 5">
    <name type="scientific">Methylophaga sulfidovorans</name>
    <dbReference type="NCBI Taxonomy" id="45496"/>
    <lineage>
        <taxon>Bacteria</taxon>
        <taxon>Pseudomonadati</taxon>
        <taxon>Pseudomonadota</taxon>
        <taxon>Gammaproteobacteria</taxon>
        <taxon>Thiotrichales</taxon>
        <taxon>Piscirickettsiaceae</taxon>
        <taxon>Methylophaga</taxon>
    </lineage>
</organism>
<dbReference type="NCBIfam" id="TIGR04215">
    <property type="entry name" value="choice_anch_A"/>
    <property type="match status" value="2"/>
</dbReference>
<dbReference type="RefSeq" id="WP_091714734.1">
    <property type="nucleotide sequence ID" value="NZ_FOSH01000013.1"/>
</dbReference>
<dbReference type="Pfam" id="PF20597">
    <property type="entry name" value="pAdhesive_15"/>
    <property type="match status" value="1"/>
</dbReference>